<reference evidence="3 4" key="1">
    <citation type="submission" date="2019-07" db="EMBL/GenBank/DDBJ databases">
        <title>Whole genome shotgun sequence of Actinotalea fermentans NBRC 105374.</title>
        <authorList>
            <person name="Hosoyama A."/>
            <person name="Uohara A."/>
            <person name="Ohji S."/>
            <person name="Ichikawa N."/>
        </authorList>
    </citation>
    <scope>NUCLEOTIDE SEQUENCE [LARGE SCALE GENOMIC DNA]</scope>
    <source>
        <strain evidence="3 4">NBRC 105374</strain>
    </source>
</reference>
<evidence type="ECO:0000313" key="4">
    <source>
        <dbReference type="Proteomes" id="UP000321484"/>
    </source>
</evidence>
<accession>A0A511YT50</accession>
<keyword evidence="2" id="KW-0472">Membrane</keyword>
<feature type="transmembrane region" description="Helical" evidence="2">
    <location>
        <begin position="33"/>
        <end position="56"/>
    </location>
</feature>
<evidence type="ECO:0000256" key="2">
    <source>
        <dbReference type="SAM" id="Phobius"/>
    </source>
</evidence>
<feature type="compositionally biased region" description="Basic and acidic residues" evidence="1">
    <location>
        <begin position="1"/>
        <end position="18"/>
    </location>
</feature>
<dbReference type="AlphaFoldDB" id="A0A511YT50"/>
<protein>
    <submittedName>
        <fullName evidence="3">Uncharacterized protein</fullName>
    </submittedName>
</protein>
<keyword evidence="2" id="KW-1133">Transmembrane helix</keyword>
<evidence type="ECO:0000256" key="1">
    <source>
        <dbReference type="SAM" id="MobiDB-lite"/>
    </source>
</evidence>
<dbReference type="RefSeq" id="WP_034243720.1">
    <property type="nucleotide sequence ID" value="NZ_BJYK01000001.1"/>
</dbReference>
<evidence type="ECO:0000313" key="3">
    <source>
        <dbReference type="EMBL" id="GEN78352.1"/>
    </source>
</evidence>
<name>A0A511YT50_9CELL</name>
<dbReference type="EMBL" id="BJYK01000001">
    <property type="protein sequence ID" value="GEN78352.1"/>
    <property type="molecule type" value="Genomic_DNA"/>
</dbReference>
<organism evidence="3 4">
    <name type="scientific">Actinotalea fermentans</name>
    <dbReference type="NCBI Taxonomy" id="43671"/>
    <lineage>
        <taxon>Bacteria</taxon>
        <taxon>Bacillati</taxon>
        <taxon>Actinomycetota</taxon>
        <taxon>Actinomycetes</taxon>
        <taxon>Micrococcales</taxon>
        <taxon>Cellulomonadaceae</taxon>
        <taxon>Actinotalea</taxon>
    </lineage>
</organism>
<keyword evidence="2" id="KW-0812">Transmembrane</keyword>
<gene>
    <name evidence="3" type="ORF">AFE02nite_00860</name>
</gene>
<keyword evidence="4" id="KW-1185">Reference proteome</keyword>
<proteinExistence type="predicted"/>
<feature type="region of interest" description="Disordered" evidence="1">
    <location>
        <begin position="64"/>
        <end position="100"/>
    </location>
</feature>
<dbReference type="Proteomes" id="UP000321484">
    <property type="component" value="Unassembled WGS sequence"/>
</dbReference>
<feature type="compositionally biased region" description="Low complexity" evidence="1">
    <location>
        <begin position="64"/>
        <end position="79"/>
    </location>
</feature>
<sequence>MDARDSIDHPQHQAHGPDRTSAPPAVRWYRRPWGVAVLAAAVLLVVGGVAAAVALAGGDDGADPVVASPSSPATQTPTPSTTPTPTPTAAPSVTQEPEAPAIPGLEACGTVVPAPAETSPDLWVGDYGGGIDGDVMVPLDLGWSAITGEDWSGQSVAATVVGLWLVSEQDVVVAVPTTPPPASVPVTMTSGSEGGGSGSEGRIELSTQFAACPDGTGALPAATYRARIGVELSNGSSTESAWGDIPVFLPDYATATAG</sequence>
<comment type="caution">
    <text evidence="3">The sequence shown here is derived from an EMBL/GenBank/DDBJ whole genome shotgun (WGS) entry which is preliminary data.</text>
</comment>
<feature type="region of interest" description="Disordered" evidence="1">
    <location>
        <begin position="1"/>
        <end position="25"/>
    </location>
</feature>